<feature type="non-terminal residue" evidence="2">
    <location>
        <position position="1"/>
    </location>
</feature>
<dbReference type="Proteomes" id="UP000184304">
    <property type="component" value="Unassembled WGS sequence"/>
</dbReference>
<reference evidence="3" key="1">
    <citation type="journal article" date="2017" name="Genome Biol.">
        <title>Comparative genomics reveals high biological diversity and specific adaptations in the industrially and medically important fungal genus Aspergillus.</title>
        <authorList>
            <person name="de Vries R.P."/>
            <person name="Riley R."/>
            <person name="Wiebenga A."/>
            <person name="Aguilar-Osorio G."/>
            <person name="Amillis S."/>
            <person name="Uchima C.A."/>
            <person name="Anderluh G."/>
            <person name="Asadollahi M."/>
            <person name="Askin M."/>
            <person name="Barry K."/>
            <person name="Battaglia E."/>
            <person name="Bayram O."/>
            <person name="Benocci T."/>
            <person name="Braus-Stromeyer S.A."/>
            <person name="Caldana C."/>
            <person name="Canovas D."/>
            <person name="Cerqueira G.C."/>
            <person name="Chen F."/>
            <person name="Chen W."/>
            <person name="Choi C."/>
            <person name="Clum A."/>
            <person name="Dos Santos R.A."/>
            <person name="Damasio A.R."/>
            <person name="Diallinas G."/>
            <person name="Emri T."/>
            <person name="Fekete E."/>
            <person name="Flipphi M."/>
            <person name="Freyberg S."/>
            <person name="Gallo A."/>
            <person name="Gournas C."/>
            <person name="Habgood R."/>
            <person name="Hainaut M."/>
            <person name="Harispe M.L."/>
            <person name="Henrissat B."/>
            <person name="Hilden K.S."/>
            <person name="Hope R."/>
            <person name="Hossain A."/>
            <person name="Karabika E."/>
            <person name="Karaffa L."/>
            <person name="Karanyi Z."/>
            <person name="Krasevec N."/>
            <person name="Kuo A."/>
            <person name="Kusch H."/>
            <person name="LaButti K."/>
            <person name="Lagendijk E.L."/>
            <person name="Lapidus A."/>
            <person name="Levasseur A."/>
            <person name="Lindquist E."/>
            <person name="Lipzen A."/>
            <person name="Logrieco A.F."/>
            <person name="MacCabe A."/>
            <person name="Maekelae M.R."/>
            <person name="Malavazi I."/>
            <person name="Melin P."/>
            <person name="Meyer V."/>
            <person name="Mielnichuk N."/>
            <person name="Miskei M."/>
            <person name="Molnar A.P."/>
            <person name="Mule G."/>
            <person name="Ngan C.Y."/>
            <person name="Orejas M."/>
            <person name="Orosz E."/>
            <person name="Ouedraogo J.P."/>
            <person name="Overkamp K.M."/>
            <person name="Park H.-S."/>
            <person name="Perrone G."/>
            <person name="Piumi F."/>
            <person name="Punt P.J."/>
            <person name="Ram A.F."/>
            <person name="Ramon A."/>
            <person name="Rauscher S."/>
            <person name="Record E."/>
            <person name="Riano-Pachon D.M."/>
            <person name="Robert V."/>
            <person name="Roehrig J."/>
            <person name="Ruller R."/>
            <person name="Salamov A."/>
            <person name="Salih N.S."/>
            <person name="Samson R.A."/>
            <person name="Sandor E."/>
            <person name="Sanguinetti M."/>
            <person name="Schuetze T."/>
            <person name="Sepcic K."/>
            <person name="Shelest E."/>
            <person name="Sherlock G."/>
            <person name="Sophianopoulou V."/>
            <person name="Squina F.M."/>
            <person name="Sun H."/>
            <person name="Susca A."/>
            <person name="Todd R.B."/>
            <person name="Tsang A."/>
            <person name="Unkles S.E."/>
            <person name="van de Wiele N."/>
            <person name="van Rossen-Uffink D."/>
            <person name="Oliveira J.V."/>
            <person name="Vesth T.C."/>
            <person name="Visser J."/>
            <person name="Yu J.-H."/>
            <person name="Zhou M."/>
            <person name="Andersen M.R."/>
            <person name="Archer D.B."/>
            <person name="Baker S.E."/>
            <person name="Benoit I."/>
            <person name="Brakhage A.A."/>
            <person name="Braus G.H."/>
            <person name="Fischer R."/>
            <person name="Frisvad J.C."/>
            <person name="Goldman G.H."/>
            <person name="Houbraken J."/>
            <person name="Oakley B."/>
            <person name="Pocsi I."/>
            <person name="Scazzocchio C."/>
            <person name="Seiboth B."/>
            <person name="vanKuyk P.A."/>
            <person name="Wortman J."/>
            <person name="Dyer P.S."/>
            <person name="Grigoriev I.V."/>
        </authorList>
    </citation>
    <scope>NUCLEOTIDE SEQUENCE [LARGE SCALE GENOMIC DNA]</scope>
    <source>
        <strain evidence="3">CBS 134.48</strain>
    </source>
</reference>
<evidence type="ECO:0000256" key="1">
    <source>
        <dbReference type="SAM" id="Phobius"/>
    </source>
</evidence>
<keyword evidence="1" id="KW-0472">Membrane</keyword>
<protein>
    <submittedName>
        <fullName evidence="2">Uncharacterized protein</fullName>
    </submittedName>
</protein>
<name>A0A1L9NDT4_ASPTC</name>
<sequence length="65" mass="7951">AKIEFIKDNINKFINTIAGYKLIILVELETIIISVIRFCFFYFINIFHEDILPRYYRKFLKSIMR</sequence>
<evidence type="ECO:0000313" key="3">
    <source>
        <dbReference type="Proteomes" id="UP000184304"/>
    </source>
</evidence>
<accession>A0A1L9NDT4</accession>
<proteinExistence type="predicted"/>
<dbReference type="EMBL" id="KV878183">
    <property type="protein sequence ID" value="OJI87429.1"/>
    <property type="molecule type" value="Genomic_DNA"/>
</dbReference>
<evidence type="ECO:0000313" key="2">
    <source>
        <dbReference type="EMBL" id="OJI87429.1"/>
    </source>
</evidence>
<keyword evidence="1" id="KW-0812">Transmembrane</keyword>
<dbReference type="VEuPathDB" id="FungiDB:ASPTUDRAFT_137506"/>
<feature type="transmembrane region" description="Helical" evidence="1">
    <location>
        <begin position="22"/>
        <end position="47"/>
    </location>
</feature>
<keyword evidence="1" id="KW-1133">Transmembrane helix</keyword>
<organism evidence="2 3">
    <name type="scientific">Aspergillus tubingensis (strain CBS 134.48)</name>
    <dbReference type="NCBI Taxonomy" id="767770"/>
    <lineage>
        <taxon>Eukaryota</taxon>
        <taxon>Fungi</taxon>
        <taxon>Dikarya</taxon>
        <taxon>Ascomycota</taxon>
        <taxon>Pezizomycotina</taxon>
        <taxon>Eurotiomycetes</taxon>
        <taxon>Eurotiomycetidae</taxon>
        <taxon>Eurotiales</taxon>
        <taxon>Aspergillaceae</taxon>
        <taxon>Aspergillus</taxon>
        <taxon>Aspergillus subgen. Circumdati</taxon>
    </lineage>
</organism>
<dbReference type="AlphaFoldDB" id="A0A1L9NDT4"/>
<keyword evidence="3" id="KW-1185">Reference proteome</keyword>
<gene>
    <name evidence="2" type="ORF">ASPTUDRAFT_137506</name>
</gene>